<dbReference type="RefSeq" id="WP_312643409.1">
    <property type="nucleotide sequence ID" value="NZ_CP116967.1"/>
</dbReference>
<protein>
    <recommendedName>
        <fullName evidence="6">Phosphoenolpyruvate synthase</fullName>
        <ecNumber evidence="5">2.7.9.2</ecNumber>
    </recommendedName>
    <alternativeName>
        <fullName evidence="13">Pyruvate, water dikinase</fullName>
    </alternativeName>
</protein>
<feature type="region of interest" description="Disordered" evidence="15">
    <location>
        <begin position="624"/>
        <end position="650"/>
    </location>
</feature>
<feature type="domain" description="PEP-utilising enzyme mobile" evidence="16">
    <location>
        <begin position="668"/>
        <end position="739"/>
    </location>
</feature>
<comment type="pathway">
    <text evidence="3">Carbohydrate biosynthesis; gluconeogenesis.</text>
</comment>
<evidence type="ECO:0000256" key="13">
    <source>
        <dbReference type="ARBA" id="ARBA00033470"/>
    </source>
</evidence>
<evidence type="ECO:0000256" key="10">
    <source>
        <dbReference type="ARBA" id="ARBA00022777"/>
    </source>
</evidence>
<sequence>MDSPKNTWIVSLGETAGHDVKVVGGKAAALTRMISAGVQVPSGFCLTVFAYQHVLSRSDLPNVIHMELGRKPLNKMRWEEIWDAALRIRSAFLRTPPPLELEQAVYEALSRLNSRHPLAVRSSAPGEDSAQRSFAGLHESIVNVQGQESVIRAVQAVWASLWSDAALLYRKELRLDPRHSLMAVIIQEMVPAEHSGVAFGRDPRNQALDREIVEAVPGPCSNLVDGLLEPDRWILNRSSGEVVEWKAGVRNSEQHDSALLSDHDLQVLHTRLGQVEELFGWPPDMEWAEQGGILSVLQARPITSGLSVVQSDDRGWYLTLRPKLPQLRQLAEKVSKTLIPELERLGAQLATQNIEILDDSHLAECMEERLSTLTSWREIYKKDFIPLAHGVRYLGAYYNDALQPRDPYEFMLLLRGQDFLASRRNAALEHIAQQVQNIPLLKRKLKESAISVSDKSSENWEALKQQIMNIQGGPDFLRDFDRFLTTFMDTSYNGERLVDRPDSLFNLICQVETFATTKPAQREENGKINSMAIQQRLIEAVGMTREDEAREVIAIGQLSWRLRDDDNILLGRIESQFLRALHLGAHRLRPAGRLTGKNPSETTAPLICQLLRDHQHDPIHVDEDESEALHQTSDNNEKPRQLIGQPASPGLAEGPACVVNGIEEFRNFQQGDVLVCESIQPTMTHLVLLASAVVEQRGGMLIHGAIIARELGIPCVNGITHATQLIGNGDQLMVDGHLGIVTIGDPDFELEDQAFSEQTYPI</sequence>
<evidence type="ECO:0000256" key="4">
    <source>
        <dbReference type="ARBA" id="ARBA00007837"/>
    </source>
</evidence>
<evidence type="ECO:0000313" key="18">
    <source>
        <dbReference type="EMBL" id="WNM58088.1"/>
    </source>
</evidence>
<keyword evidence="8" id="KW-0479">Metal-binding</keyword>
<comment type="cofactor">
    <cofactor evidence="1">
        <name>Mg(2+)</name>
        <dbReference type="ChEBI" id="CHEBI:18420"/>
    </cofactor>
</comment>
<name>A0AA96GAB3_9BACT</name>
<dbReference type="InterPro" id="IPR013815">
    <property type="entry name" value="ATP_grasp_subdomain_1"/>
</dbReference>
<evidence type="ECO:0000256" key="7">
    <source>
        <dbReference type="ARBA" id="ARBA00022679"/>
    </source>
</evidence>
<dbReference type="InterPro" id="IPR036637">
    <property type="entry name" value="Phosphohistidine_dom_sf"/>
</dbReference>
<dbReference type="Pfam" id="PF01326">
    <property type="entry name" value="PPDK_N"/>
    <property type="match status" value="1"/>
</dbReference>
<dbReference type="PANTHER" id="PTHR43030">
    <property type="entry name" value="PHOSPHOENOLPYRUVATE SYNTHASE"/>
    <property type="match status" value="1"/>
</dbReference>
<evidence type="ECO:0000256" key="14">
    <source>
        <dbReference type="ARBA" id="ARBA00047700"/>
    </source>
</evidence>
<evidence type="ECO:0000256" key="12">
    <source>
        <dbReference type="ARBA" id="ARBA00022842"/>
    </source>
</evidence>
<evidence type="ECO:0000256" key="2">
    <source>
        <dbReference type="ARBA" id="ARBA00002988"/>
    </source>
</evidence>
<evidence type="ECO:0000256" key="9">
    <source>
        <dbReference type="ARBA" id="ARBA00022741"/>
    </source>
</evidence>
<dbReference type="SUPFAM" id="SSF56059">
    <property type="entry name" value="Glutathione synthetase ATP-binding domain-like"/>
    <property type="match status" value="1"/>
</dbReference>
<evidence type="ECO:0000256" key="5">
    <source>
        <dbReference type="ARBA" id="ARBA00011996"/>
    </source>
</evidence>
<feature type="domain" description="Pyruvate phosphate dikinase AMP/ATP-binding" evidence="17">
    <location>
        <begin position="21"/>
        <end position="304"/>
    </location>
</feature>
<dbReference type="KEGG" id="nall:PP769_19290"/>
<evidence type="ECO:0000256" key="15">
    <source>
        <dbReference type="SAM" id="MobiDB-lite"/>
    </source>
</evidence>
<dbReference type="InterPro" id="IPR008279">
    <property type="entry name" value="PEP-util_enz_mobile_dom"/>
</dbReference>
<comment type="function">
    <text evidence="2">Catalyzes the phosphorylation of pyruvate to phosphoenolpyruvate.</text>
</comment>
<dbReference type="EC" id="2.7.9.2" evidence="5"/>
<dbReference type="SUPFAM" id="SSF52009">
    <property type="entry name" value="Phosphohistidine domain"/>
    <property type="match status" value="1"/>
</dbReference>
<evidence type="ECO:0000256" key="8">
    <source>
        <dbReference type="ARBA" id="ARBA00022723"/>
    </source>
</evidence>
<proteinExistence type="inferred from homology"/>
<dbReference type="GO" id="GO:0008986">
    <property type="term" value="F:pyruvate, water dikinase activity"/>
    <property type="evidence" value="ECO:0007669"/>
    <property type="project" value="UniProtKB-EC"/>
</dbReference>
<accession>A0AA96GAB3</accession>
<evidence type="ECO:0000256" key="3">
    <source>
        <dbReference type="ARBA" id="ARBA00004742"/>
    </source>
</evidence>
<keyword evidence="7" id="KW-0808">Transferase</keyword>
<dbReference type="AlphaFoldDB" id="A0AA96GAB3"/>
<dbReference type="PANTHER" id="PTHR43030:SF1">
    <property type="entry name" value="PHOSPHOENOLPYRUVATE SYNTHASE"/>
    <property type="match status" value="1"/>
</dbReference>
<dbReference type="GO" id="GO:0046872">
    <property type="term" value="F:metal ion binding"/>
    <property type="evidence" value="ECO:0007669"/>
    <property type="project" value="UniProtKB-KW"/>
</dbReference>
<dbReference type="EMBL" id="CP116967">
    <property type="protein sequence ID" value="WNM58088.1"/>
    <property type="molecule type" value="Genomic_DNA"/>
</dbReference>
<keyword evidence="12" id="KW-0460">Magnesium</keyword>
<keyword evidence="10" id="KW-0418">Kinase</keyword>
<keyword evidence="19" id="KW-1185">Reference proteome</keyword>
<dbReference type="Pfam" id="PF00391">
    <property type="entry name" value="PEP-utilizers"/>
    <property type="match status" value="1"/>
</dbReference>
<dbReference type="Gene3D" id="3.30.1490.20">
    <property type="entry name" value="ATP-grasp fold, A domain"/>
    <property type="match status" value="1"/>
</dbReference>
<comment type="similarity">
    <text evidence="4">Belongs to the PEP-utilizing enzyme family.</text>
</comment>
<dbReference type="Proteomes" id="UP001302719">
    <property type="component" value="Chromosome"/>
</dbReference>
<gene>
    <name evidence="18" type="ORF">PP769_19290</name>
</gene>
<keyword evidence="9" id="KW-0547">Nucleotide-binding</keyword>
<dbReference type="InterPro" id="IPR006319">
    <property type="entry name" value="PEP_synth"/>
</dbReference>
<evidence type="ECO:0000259" key="17">
    <source>
        <dbReference type="Pfam" id="PF01326"/>
    </source>
</evidence>
<dbReference type="Gene3D" id="3.30.470.20">
    <property type="entry name" value="ATP-grasp fold, B domain"/>
    <property type="match status" value="1"/>
</dbReference>
<evidence type="ECO:0000256" key="11">
    <source>
        <dbReference type="ARBA" id="ARBA00022840"/>
    </source>
</evidence>
<dbReference type="GO" id="GO:0005524">
    <property type="term" value="F:ATP binding"/>
    <property type="evidence" value="ECO:0007669"/>
    <property type="project" value="UniProtKB-KW"/>
</dbReference>
<reference evidence="18 19" key="1">
    <citation type="submission" date="2023-01" db="EMBL/GenBank/DDBJ databases">
        <title>Cultivation and genomic characterization of new, ubiquitous marine nitrite-oxidizing bacteria from the Nitrospirales.</title>
        <authorList>
            <person name="Mueller A.J."/>
            <person name="Daebeler A."/>
            <person name="Herbold C.W."/>
            <person name="Kirkegaard R.H."/>
            <person name="Daims H."/>
        </authorList>
    </citation>
    <scope>NUCLEOTIDE SEQUENCE [LARGE SCALE GENOMIC DNA]</scope>
    <source>
        <strain evidence="18 19">VA</strain>
    </source>
</reference>
<organism evidence="18 19">
    <name type="scientific">Candidatus Nitrospira allomarina</name>
    <dbReference type="NCBI Taxonomy" id="3020900"/>
    <lineage>
        <taxon>Bacteria</taxon>
        <taxon>Pseudomonadati</taxon>
        <taxon>Nitrospirota</taxon>
        <taxon>Nitrospiria</taxon>
        <taxon>Nitrospirales</taxon>
        <taxon>Nitrospiraceae</taxon>
        <taxon>Nitrospira</taxon>
    </lineage>
</organism>
<evidence type="ECO:0000259" key="16">
    <source>
        <dbReference type="Pfam" id="PF00391"/>
    </source>
</evidence>
<comment type="catalytic activity">
    <reaction evidence="14">
        <text>pyruvate + ATP + H2O = phosphoenolpyruvate + AMP + phosphate + 2 H(+)</text>
        <dbReference type="Rhea" id="RHEA:11364"/>
        <dbReference type="ChEBI" id="CHEBI:15361"/>
        <dbReference type="ChEBI" id="CHEBI:15377"/>
        <dbReference type="ChEBI" id="CHEBI:15378"/>
        <dbReference type="ChEBI" id="CHEBI:30616"/>
        <dbReference type="ChEBI" id="CHEBI:43474"/>
        <dbReference type="ChEBI" id="CHEBI:58702"/>
        <dbReference type="ChEBI" id="CHEBI:456215"/>
        <dbReference type="EC" id="2.7.9.2"/>
    </reaction>
</comment>
<dbReference type="Gene3D" id="3.50.30.10">
    <property type="entry name" value="Phosphohistidine domain"/>
    <property type="match status" value="1"/>
</dbReference>
<keyword evidence="11" id="KW-0067">ATP-binding</keyword>
<evidence type="ECO:0000256" key="6">
    <source>
        <dbReference type="ARBA" id="ARBA00021623"/>
    </source>
</evidence>
<evidence type="ECO:0000256" key="1">
    <source>
        <dbReference type="ARBA" id="ARBA00001946"/>
    </source>
</evidence>
<evidence type="ECO:0000313" key="19">
    <source>
        <dbReference type="Proteomes" id="UP001302719"/>
    </source>
</evidence>
<dbReference type="InterPro" id="IPR002192">
    <property type="entry name" value="PPDK_AMP/ATP-bd"/>
</dbReference>